<dbReference type="Proteomes" id="UP000230750">
    <property type="component" value="Unassembled WGS sequence"/>
</dbReference>
<dbReference type="OrthoDB" id="515887at2759"/>
<feature type="transmembrane region" description="Helical" evidence="6">
    <location>
        <begin position="219"/>
        <end position="242"/>
    </location>
</feature>
<evidence type="ECO:0000256" key="1">
    <source>
        <dbReference type="ARBA" id="ARBA00004141"/>
    </source>
</evidence>
<feature type="transmembrane region" description="Helical" evidence="6">
    <location>
        <begin position="254"/>
        <end position="271"/>
    </location>
</feature>
<dbReference type="PROSITE" id="PS50850">
    <property type="entry name" value="MFS"/>
    <property type="match status" value="1"/>
</dbReference>
<keyword evidence="3 6" id="KW-0812">Transmembrane</keyword>
<gene>
    <name evidence="8" type="ORF">BSL78_23777</name>
</gene>
<sequence length="383" mass="42315">MTAAYGTSVALGAVYSSYKVQFAIDKAKELKRDGFFNLNKTFLPAKLFYFLFMGSMVTFLPFVPVYMEQLGLSSFQIGIVRTVQPVAHVTPTVDSNVMLLLKDFPDTDYGRQRLWGAAGWGSFAAITGLAMDTYIKYVPDGNRFLPAYIIFLALMIPAVIPVSLMRFPKHTQPESISGGIWKLFKSLKVIIFFTVAGVGGLSLGVINTFQFLFLNDLNAPSLVMGLTLTFTCLSEIPFMFAAGRIIKWTGEETVFAMALACYTLRFFLYAILRNPWLILPIELLHGICFGAMWPAMTSFANKVAPPGMGATVQNLVSAVSMGAGRSIGSIVGGYIYNTYGARTLFWDCGYLCAGTTVLLIFYTFIEAVRARGRRRTPTSYDEI</sequence>
<accession>A0A2G8JUK5</accession>
<dbReference type="PANTHER" id="PTHR16172:SF42">
    <property type="entry name" value="MAJOR FACILITATOR SUPERFAMILY (MFS) PROFILE DOMAIN-CONTAINING PROTEIN"/>
    <property type="match status" value="1"/>
</dbReference>
<feature type="transmembrane region" description="Helical" evidence="6">
    <location>
        <begin position="147"/>
        <end position="168"/>
    </location>
</feature>
<keyword evidence="4 6" id="KW-1133">Transmembrane helix</keyword>
<keyword evidence="9" id="KW-1185">Reference proteome</keyword>
<protein>
    <submittedName>
        <fullName evidence="8">Putative major facilitator superfamily domain-containing protein 6</fullName>
    </submittedName>
</protein>
<evidence type="ECO:0000313" key="8">
    <source>
        <dbReference type="EMBL" id="PIK39389.1"/>
    </source>
</evidence>
<dbReference type="EMBL" id="MRZV01001245">
    <property type="protein sequence ID" value="PIK39389.1"/>
    <property type="molecule type" value="Genomic_DNA"/>
</dbReference>
<dbReference type="PANTHER" id="PTHR16172">
    <property type="entry name" value="MAJOR FACILITATOR SUPERFAMILY DOMAIN-CONTAINING PROTEIN 6-LIKE"/>
    <property type="match status" value="1"/>
</dbReference>
<evidence type="ECO:0000313" key="9">
    <source>
        <dbReference type="Proteomes" id="UP000230750"/>
    </source>
</evidence>
<feature type="transmembrane region" description="Helical" evidence="6">
    <location>
        <begin position="189"/>
        <end position="213"/>
    </location>
</feature>
<dbReference type="InterPro" id="IPR051717">
    <property type="entry name" value="MFS_MFSD6"/>
</dbReference>
<feature type="transmembrane region" description="Helical" evidence="6">
    <location>
        <begin position="277"/>
        <end position="295"/>
    </location>
</feature>
<dbReference type="GO" id="GO:0022857">
    <property type="term" value="F:transmembrane transporter activity"/>
    <property type="evidence" value="ECO:0007669"/>
    <property type="project" value="InterPro"/>
</dbReference>
<dbReference type="STRING" id="307972.A0A2G8JUK5"/>
<dbReference type="InterPro" id="IPR036259">
    <property type="entry name" value="MFS_trans_sf"/>
</dbReference>
<evidence type="ECO:0000256" key="6">
    <source>
        <dbReference type="SAM" id="Phobius"/>
    </source>
</evidence>
<feature type="domain" description="Major facilitator superfamily (MFS) profile" evidence="7">
    <location>
        <begin position="188"/>
        <end position="383"/>
    </location>
</feature>
<keyword evidence="5 6" id="KW-0472">Membrane</keyword>
<comment type="caution">
    <text evidence="8">The sequence shown here is derived from an EMBL/GenBank/DDBJ whole genome shotgun (WGS) entry which is preliminary data.</text>
</comment>
<dbReference type="GO" id="GO:0016020">
    <property type="term" value="C:membrane"/>
    <property type="evidence" value="ECO:0007669"/>
    <property type="project" value="UniProtKB-SubCell"/>
</dbReference>
<feature type="transmembrane region" description="Helical" evidence="6">
    <location>
        <begin position="47"/>
        <end position="67"/>
    </location>
</feature>
<dbReference type="InterPro" id="IPR020846">
    <property type="entry name" value="MFS_dom"/>
</dbReference>
<evidence type="ECO:0000259" key="7">
    <source>
        <dbReference type="PROSITE" id="PS50850"/>
    </source>
</evidence>
<feature type="transmembrane region" description="Helical" evidence="6">
    <location>
        <begin position="343"/>
        <end position="365"/>
    </location>
</feature>
<evidence type="ECO:0000256" key="2">
    <source>
        <dbReference type="ARBA" id="ARBA00005241"/>
    </source>
</evidence>
<dbReference type="SUPFAM" id="SSF103473">
    <property type="entry name" value="MFS general substrate transporter"/>
    <property type="match status" value="1"/>
</dbReference>
<feature type="transmembrane region" description="Helical" evidence="6">
    <location>
        <begin position="114"/>
        <end position="135"/>
    </location>
</feature>
<dbReference type="Pfam" id="PF12832">
    <property type="entry name" value="MFS_1_like"/>
    <property type="match status" value="2"/>
</dbReference>
<dbReference type="CDD" id="cd17335">
    <property type="entry name" value="MFS_MFSD6"/>
    <property type="match status" value="1"/>
</dbReference>
<proteinExistence type="inferred from homology"/>
<dbReference type="AlphaFoldDB" id="A0A2G8JUK5"/>
<comment type="similarity">
    <text evidence="2">Belongs to the major facilitator superfamily. MFSD6 family.</text>
</comment>
<evidence type="ECO:0000256" key="4">
    <source>
        <dbReference type="ARBA" id="ARBA00022989"/>
    </source>
</evidence>
<evidence type="ECO:0000256" key="3">
    <source>
        <dbReference type="ARBA" id="ARBA00022692"/>
    </source>
</evidence>
<dbReference type="InterPro" id="IPR024989">
    <property type="entry name" value="MFS_assoc_dom"/>
</dbReference>
<dbReference type="Gene3D" id="1.20.1250.20">
    <property type="entry name" value="MFS general substrate transporter like domains"/>
    <property type="match status" value="2"/>
</dbReference>
<reference evidence="8 9" key="1">
    <citation type="journal article" date="2017" name="PLoS Biol.">
        <title>The sea cucumber genome provides insights into morphological evolution and visceral regeneration.</title>
        <authorList>
            <person name="Zhang X."/>
            <person name="Sun L."/>
            <person name="Yuan J."/>
            <person name="Sun Y."/>
            <person name="Gao Y."/>
            <person name="Zhang L."/>
            <person name="Li S."/>
            <person name="Dai H."/>
            <person name="Hamel J.F."/>
            <person name="Liu C."/>
            <person name="Yu Y."/>
            <person name="Liu S."/>
            <person name="Lin W."/>
            <person name="Guo K."/>
            <person name="Jin S."/>
            <person name="Xu P."/>
            <person name="Storey K.B."/>
            <person name="Huan P."/>
            <person name="Zhang T."/>
            <person name="Zhou Y."/>
            <person name="Zhang J."/>
            <person name="Lin C."/>
            <person name="Li X."/>
            <person name="Xing L."/>
            <person name="Huo D."/>
            <person name="Sun M."/>
            <person name="Wang L."/>
            <person name="Mercier A."/>
            <person name="Li F."/>
            <person name="Yang H."/>
            <person name="Xiang J."/>
        </authorList>
    </citation>
    <scope>NUCLEOTIDE SEQUENCE [LARGE SCALE GENOMIC DNA]</scope>
    <source>
        <strain evidence="8">Shaxun</strain>
        <tissue evidence="8">Muscle</tissue>
    </source>
</reference>
<organism evidence="8 9">
    <name type="scientific">Stichopus japonicus</name>
    <name type="common">Sea cucumber</name>
    <dbReference type="NCBI Taxonomy" id="307972"/>
    <lineage>
        <taxon>Eukaryota</taxon>
        <taxon>Metazoa</taxon>
        <taxon>Echinodermata</taxon>
        <taxon>Eleutherozoa</taxon>
        <taxon>Echinozoa</taxon>
        <taxon>Holothuroidea</taxon>
        <taxon>Aspidochirotacea</taxon>
        <taxon>Aspidochirotida</taxon>
        <taxon>Stichopodidae</taxon>
        <taxon>Apostichopus</taxon>
    </lineage>
</organism>
<comment type="subcellular location">
    <subcellularLocation>
        <location evidence="1">Membrane</location>
        <topology evidence="1">Multi-pass membrane protein</topology>
    </subcellularLocation>
</comment>
<evidence type="ECO:0000256" key="5">
    <source>
        <dbReference type="ARBA" id="ARBA00023136"/>
    </source>
</evidence>
<name>A0A2G8JUK5_STIJA</name>